<evidence type="ECO:0000313" key="2">
    <source>
        <dbReference type="EMBL" id="RZC65238.1"/>
    </source>
</evidence>
<feature type="region of interest" description="Disordered" evidence="1">
    <location>
        <begin position="104"/>
        <end position="247"/>
    </location>
</feature>
<dbReference type="EMBL" id="CM010720">
    <property type="protein sequence ID" value="RZC65238.1"/>
    <property type="molecule type" value="Genomic_DNA"/>
</dbReference>
<name>A0A4Y7JZM4_PAPSO</name>
<dbReference type="AlphaFoldDB" id="A0A4Y7JZM4"/>
<feature type="region of interest" description="Disordered" evidence="1">
    <location>
        <begin position="1"/>
        <end position="69"/>
    </location>
</feature>
<feature type="compositionally biased region" description="Polar residues" evidence="1">
    <location>
        <begin position="145"/>
        <end position="159"/>
    </location>
</feature>
<proteinExistence type="predicted"/>
<feature type="compositionally biased region" description="Polar residues" evidence="1">
    <location>
        <begin position="19"/>
        <end position="50"/>
    </location>
</feature>
<accession>A0A4Y7JZM4</accession>
<sequence length="447" mass="51147">MARHRGGHAKQVSRGDPMTTPQYSSSPPTQERAPTNMRSVNAMGGTSLNVSKFRKRPAAAVTTPQRPLKRRQSVIDIALQAASTQRPQSLIQAKRSLLLGDVEKRQSSVPPHNDVEGNFSQRSASRQLSHPQRLEFENRSRKRSTSASQPTSVHHSSPRVSPRRHTQFARNERDSTPRRSPLRRTLLAHDACESTPRRSPRLSHRQQTQLAENEDISPELSRRGFSQEASNSPVETDSAHPPAIKTRGITTLPKVAIRDTDTDKLKVEVFKKSLVGTFSLECILMIGMWVRQSDNFPLTVRLFRNMPEEKIARVSKLVRDYYILVPDDENAEEAIRTQMRLAYVRYRSELAAYYRTFDSHEEALRHPSPRIRNVDDWAYMCDFFNTNVKFKKSRDARKAQVLNHTNGTESFARKAYDRARKNLPIDPLSMFMVTHKAKKLGKLCEDW</sequence>
<evidence type="ECO:0000256" key="1">
    <source>
        <dbReference type="SAM" id="MobiDB-lite"/>
    </source>
</evidence>
<organism evidence="2 3">
    <name type="scientific">Papaver somniferum</name>
    <name type="common">Opium poppy</name>
    <dbReference type="NCBI Taxonomy" id="3469"/>
    <lineage>
        <taxon>Eukaryota</taxon>
        <taxon>Viridiplantae</taxon>
        <taxon>Streptophyta</taxon>
        <taxon>Embryophyta</taxon>
        <taxon>Tracheophyta</taxon>
        <taxon>Spermatophyta</taxon>
        <taxon>Magnoliopsida</taxon>
        <taxon>Ranunculales</taxon>
        <taxon>Papaveraceae</taxon>
        <taxon>Papaveroideae</taxon>
        <taxon>Papaver</taxon>
    </lineage>
</organism>
<gene>
    <name evidence="2" type="ORF">C5167_008927</name>
</gene>
<keyword evidence="3" id="KW-1185">Reference proteome</keyword>
<dbReference type="Proteomes" id="UP000316621">
    <property type="component" value="Chromosome 6"/>
</dbReference>
<evidence type="ECO:0000313" key="3">
    <source>
        <dbReference type="Proteomes" id="UP000316621"/>
    </source>
</evidence>
<reference evidence="2 3" key="1">
    <citation type="journal article" date="2018" name="Science">
        <title>The opium poppy genome and morphinan production.</title>
        <authorList>
            <person name="Guo L."/>
            <person name="Winzer T."/>
            <person name="Yang X."/>
            <person name="Li Y."/>
            <person name="Ning Z."/>
            <person name="He Z."/>
            <person name="Teodor R."/>
            <person name="Lu Y."/>
            <person name="Bowser T.A."/>
            <person name="Graham I.A."/>
            <person name="Ye K."/>
        </authorList>
    </citation>
    <scope>NUCLEOTIDE SEQUENCE [LARGE SCALE GENOMIC DNA]</scope>
    <source>
        <strain evidence="3">cv. HN1</strain>
        <tissue evidence="2">Leaves</tissue>
    </source>
</reference>
<protein>
    <submittedName>
        <fullName evidence="2">Uncharacterized protein</fullName>
    </submittedName>
</protein>
<feature type="non-terminal residue" evidence="2">
    <location>
        <position position="447"/>
    </location>
</feature>
<dbReference type="Gramene" id="RZC65238">
    <property type="protein sequence ID" value="RZC65238"/>
    <property type="gene ID" value="C5167_008927"/>
</dbReference>
<feature type="compositionally biased region" description="Polar residues" evidence="1">
    <location>
        <begin position="118"/>
        <end position="130"/>
    </location>
</feature>